<dbReference type="EMBL" id="UOFW01000201">
    <property type="protein sequence ID" value="VAX07254.1"/>
    <property type="molecule type" value="Genomic_DNA"/>
</dbReference>
<protein>
    <recommendedName>
        <fullName evidence="1">PepSY domain-containing protein</fullName>
    </recommendedName>
</protein>
<evidence type="ECO:0000259" key="1">
    <source>
        <dbReference type="Pfam" id="PF13670"/>
    </source>
</evidence>
<evidence type="ECO:0000313" key="2">
    <source>
        <dbReference type="EMBL" id="VAX07254.1"/>
    </source>
</evidence>
<sequence length="93" mass="10115">MKKLLILATSAAVLTIASPAFASSSNIQCGDSSGQWMPDEVAKSKATELGYDVRRIKREDGCLEIYAFDKNGNMVELFMNPVSGEVVQIKNKS</sequence>
<dbReference type="Pfam" id="PF13670">
    <property type="entry name" value="PepSY_2"/>
    <property type="match status" value="1"/>
</dbReference>
<proteinExistence type="predicted"/>
<reference evidence="2" key="1">
    <citation type="submission" date="2018-06" db="EMBL/GenBank/DDBJ databases">
        <authorList>
            <person name="Zhirakovskaya E."/>
        </authorList>
    </citation>
    <scope>NUCLEOTIDE SEQUENCE</scope>
</reference>
<organism evidence="2">
    <name type="scientific">hydrothermal vent metagenome</name>
    <dbReference type="NCBI Taxonomy" id="652676"/>
    <lineage>
        <taxon>unclassified sequences</taxon>
        <taxon>metagenomes</taxon>
        <taxon>ecological metagenomes</taxon>
    </lineage>
</organism>
<accession>A0A3B1B5F4</accession>
<dbReference type="InterPro" id="IPR025711">
    <property type="entry name" value="PepSY"/>
</dbReference>
<name>A0A3B1B5F4_9ZZZZ</name>
<feature type="domain" description="PepSY" evidence="1">
    <location>
        <begin position="7"/>
        <end position="89"/>
    </location>
</feature>
<dbReference type="AlphaFoldDB" id="A0A3B1B5F4"/>
<gene>
    <name evidence="2" type="ORF">MNBD_ALPHA03-2086</name>
</gene>